<protein>
    <recommendedName>
        <fullName evidence="1">Ig-like domain-containing protein</fullName>
    </recommendedName>
</protein>
<comment type="caution">
    <text evidence="2">The sequence shown here is derived from an EMBL/GenBank/DDBJ whole genome shotgun (WGS) entry which is preliminary data.</text>
</comment>
<feature type="domain" description="Ig-like" evidence="1">
    <location>
        <begin position="312"/>
        <end position="383"/>
    </location>
</feature>
<dbReference type="PROSITE" id="PS50835">
    <property type="entry name" value="IG_LIKE"/>
    <property type="match status" value="1"/>
</dbReference>
<name>A0A1S2VN72_9BACT</name>
<sequence length="474" mass="52363">MKRHLHLLFALLAGLLYSNTLKANHIYGGNMSLQASATPGFYNLSLSLFIDKRNLEPNSIDDVLGVYIFSKSTNQRVDRFDLIKGPSTPLIQSTSACDALLKLDLDILVYSQLVNLPASKYTDPQGYYVIYERCCRNVDIANIQNPGNTGQLFRLDFPAVVQSGIGFQNSSPDFGVPPADYVCINRPFKVSFKATDADGDRLQYELVDPLAGYTTRANVFGTGNSYPTYPAINWVSGFSAAKAVPGNPTLQINPTTGELTVTASQLGLYSFAVLVKEFRGGKQIGQVQREFQFVVVDCKQNKTTPPAITSNGASLSAILHCESTPLTLATESDPKFVYQWQRNGVDLEGETKATLTVNELGNYTVQKKFLYNCGVDTVSQGVNIYCETYLYMPSAFTPNGDGVNDEWKIQNIESLTEAVVTIFDRWGSVVFSSKGYITPWDGTFKSEKVPVGPYTYQIQIPHQKPYRGSVQVLY</sequence>
<dbReference type="NCBIfam" id="TIGR04131">
    <property type="entry name" value="Bac_Flav_CTERM"/>
    <property type="match status" value="1"/>
</dbReference>
<accession>A0A1S2VN72</accession>
<dbReference type="Gene3D" id="2.60.40.10">
    <property type="entry name" value="Immunoglobulins"/>
    <property type="match status" value="1"/>
</dbReference>
<evidence type="ECO:0000259" key="1">
    <source>
        <dbReference type="PROSITE" id="PS50835"/>
    </source>
</evidence>
<dbReference type="InterPro" id="IPR013783">
    <property type="entry name" value="Ig-like_fold"/>
</dbReference>
<keyword evidence="3" id="KW-1185">Reference proteome</keyword>
<dbReference type="Proteomes" id="UP000181790">
    <property type="component" value="Unassembled WGS sequence"/>
</dbReference>
<dbReference type="InterPro" id="IPR026341">
    <property type="entry name" value="T9SS_type_B"/>
</dbReference>
<dbReference type="OrthoDB" id="1490014at2"/>
<proteinExistence type="predicted"/>
<organism evidence="2 3">
    <name type="scientific">Arsenicibacter rosenii</name>
    <dbReference type="NCBI Taxonomy" id="1750698"/>
    <lineage>
        <taxon>Bacteria</taxon>
        <taxon>Pseudomonadati</taxon>
        <taxon>Bacteroidota</taxon>
        <taxon>Cytophagia</taxon>
        <taxon>Cytophagales</taxon>
        <taxon>Spirosomataceae</taxon>
        <taxon>Arsenicibacter</taxon>
    </lineage>
</organism>
<dbReference type="RefSeq" id="WP_071502017.1">
    <property type="nucleotide sequence ID" value="NZ_MORL01000002.1"/>
</dbReference>
<evidence type="ECO:0000313" key="2">
    <source>
        <dbReference type="EMBL" id="OIN60221.1"/>
    </source>
</evidence>
<dbReference type="AlphaFoldDB" id="A0A1S2VN72"/>
<dbReference type="EMBL" id="MORL01000002">
    <property type="protein sequence ID" value="OIN60221.1"/>
    <property type="molecule type" value="Genomic_DNA"/>
</dbReference>
<dbReference type="InterPro" id="IPR007110">
    <property type="entry name" value="Ig-like_dom"/>
</dbReference>
<reference evidence="2 3" key="1">
    <citation type="submission" date="2016-10" db="EMBL/GenBank/DDBJ databases">
        <title>Arsenicibacter rosenii gen. nov., sp. nov., an efficient arsenic-methylating bacterium isolated from an arsenic-contaminated paddy soil.</title>
        <authorList>
            <person name="Huang K."/>
        </authorList>
    </citation>
    <scope>NUCLEOTIDE SEQUENCE [LARGE SCALE GENOMIC DNA]</scope>
    <source>
        <strain evidence="2 3">SM-1</strain>
    </source>
</reference>
<gene>
    <name evidence="2" type="ORF">BLX24_05135</name>
</gene>
<dbReference type="Pfam" id="PF13585">
    <property type="entry name" value="CHU_C"/>
    <property type="match status" value="1"/>
</dbReference>
<evidence type="ECO:0000313" key="3">
    <source>
        <dbReference type="Proteomes" id="UP000181790"/>
    </source>
</evidence>